<dbReference type="Pfam" id="PF12079">
    <property type="entry name" value="DUF3558"/>
    <property type="match status" value="1"/>
</dbReference>
<evidence type="ECO:0000313" key="2">
    <source>
        <dbReference type="Proteomes" id="UP001205311"/>
    </source>
</evidence>
<dbReference type="Proteomes" id="UP001205311">
    <property type="component" value="Unassembled WGS sequence"/>
</dbReference>
<organism evidence="1 2">
    <name type="scientific">Streptoalloteichus tenebrarius (strain ATCC 17920 / DSM 40477 / JCM 4838 / CBS 697.72 / NBRC 16177 / NCIMB 11028 / NRRL B-12390 / A12253. 1 / ISP 5477)</name>
    <name type="common">Streptomyces tenebrarius</name>
    <dbReference type="NCBI Taxonomy" id="1933"/>
    <lineage>
        <taxon>Bacteria</taxon>
        <taxon>Bacillati</taxon>
        <taxon>Actinomycetota</taxon>
        <taxon>Actinomycetes</taxon>
        <taxon>Pseudonocardiales</taxon>
        <taxon>Pseudonocardiaceae</taxon>
        <taxon>Streptoalloteichus</taxon>
    </lineage>
</organism>
<reference evidence="1 2" key="1">
    <citation type="submission" date="2022-06" db="EMBL/GenBank/DDBJ databases">
        <title>Genomic Encyclopedia of Archaeal and Bacterial Type Strains, Phase II (KMG-II): from individual species to whole genera.</title>
        <authorList>
            <person name="Goeker M."/>
        </authorList>
    </citation>
    <scope>NUCLEOTIDE SEQUENCE [LARGE SCALE GENOMIC DNA]</scope>
    <source>
        <strain evidence="1 2">DSM 40477</strain>
    </source>
</reference>
<keyword evidence="2" id="KW-1185">Reference proteome</keyword>
<dbReference type="EMBL" id="JAMTCP010000014">
    <property type="protein sequence ID" value="MCP2259161.1"/>
    <property type="molecule type" value="Genomic_DNA"/>
</dbReference>
<protein>
    <recommendedName>
        <fullName evidence="3">DUF3558 domain-containing protein</fullName>
    </recommendedName>
</protein>
<proteinExistence type="predicted"/>
<gene>
    <name evidence="1" type="ORF">LX15_002862</name>
</gene>
<comment type="caution">
    <text evidence="1">The sequence shown here is derived from an EMBL/GenBank/DDBJ whole genome shotgun (WGS) entry which is preliminary data.</text>
</comment>
<accession>A0ABT1HUJ0</accession>
<dbReference type="InterPro" id="IPR024520">
    <property type="entry name" value="DUF3558"/>
</dbReference>
<evidence type="ECO:0000313" key="1">
    <source>
        <dbReference type="EMBL" id="MCP2259161.1"/>
    </source>
</evidence>
<name>A0ABT1HUJ0_STRSD</name>
<sequence>MPKVANPKNVGAVADPCQLVTPQQLQELGASEPRPDKTQAGGPACIWKNDNLRIRLVPYLNQGMGAVYANRVRFDNSAETVVSGYPGLRFNQVSLSCGVYVGVADNQVFSADVTVFREVRPEYKDRCVFAEKVAGMVLSNLPIAG</sequence>
<evidence type="ECO:0008006" key="3">
    <source>
        <dbReference type="Google" id="ProtNLM"/>
    </source>
</evidence>